<dbReference type="InterPro" id="IPR052709">
    <property type="entry name" value="Transposase-MT_Hybrid"/>
</dbReference>
<dbReference type="PANTHER" id="PTHR46060:SF1">
    <property type="entry name" value="MARINER MOS1 TRANSPOSASE-LIKE PROTEIN"/>
    <property type="match status" value="1"/>
</dbReference>
<evidence type="ECO:0008006" key="3">
    <source>
        <dbReference type="Google" id="ProtNLM"/>
    </source>
</evidence>
<dbReference type="PANTHER" id="PTHR46060">
    <property type="entry name" value="MARINER MOS1 TRANSPOSASE-LIKE PROTEIN"/>
    <property type="match status" value="1"/>
</dbReference>
<keyword evidence="2" id="KW-1185">Reference proteome</keyword>
<name>A0A8X6RRR8_TRICX</name>
<evidence type="ECO:0000313" key="2">
    <source>
        <dbReference type="Proteomes" id="UP000887159"/>
    </source>
</evidence>
<organism evidence="1 2">
    <name type="scientific">Trichonephila clavipes</name>
    <name type="common">Golden silk orbweaver</name>
    <name type="synonym">Nephila clavipes</name>
    <dbReference type="NCBI Taxonomy" id="2585209"/>
    <lineage>
        <taxon>Eukaryota</taxon>
        <taxon>Metazoa</taxon>
        <taxon>Ecdysozoa</taxon>
        <taxon>Arthropoda</taxon>
        <taxon>Chelicerata</taxon>
        <taxon>Arachnida</taxon>
        <taxon>Araneae</taxon>
        <taxon>Araneomorphae</taxon>
        <taxon>Entelegynae</taxon>
        <taxon>Araneoidea</taxon>
        <taxon>Nephilidae</taxon>
        <taxon>Trichonephila</taxon>
    </lineage>
</organism>
<sequence length="129" mass="15373">MVKKWYANLKRSHTDTNDAELSGRPNSAIVPENIKKVHEIVLADQKLKSCKIEMRMKKSKGNGFTIFHDYLSIRKLCSKWVSRLLTVDPKQKRIANSQYCSELFKQNKQVFFRRYLTMDETWIHYYPLE</sequence>
<protein>
    <recommendedName>
        <fullName evidence="3">Transposase</fullName>
    </recommendedName>
</protein>
<proteinExistence type="predicted"/>
<dbReference type="Proteomes" id="UP000887159">
    <property type="component" value="Unassembled WGS sequence"/>
</dbReference>
<dbReference type="EMBL" id="BMAU01021221">
    <property type="protein sequence ID" value="GFY00557.1"/>
    <property type="molecule type" value="Genomic_DNA"/>
</dbReference>
<gene>
    <name evidence="1" type="ORF">TNCV_2139541</name>
</gene>
<comment type="caution">
    <text evidence="1">The sequence shown here is derived from an EMBL/GenBank/DDBJ whole genome shotgun (WGS) entry which is preliminary data.</text>
</comment>
<reference evidence="1" key="1">
    <citation type="submission" date="2020-08" db="EMBL/GenBank/DDBJ databases">
        <title>Multicomponent nature underlies the extraordinary mechanical properties of spider dragline silk.</title>
        <authorList>
            <person name="Kono N."/>
            <person name="Nakamura H."/>
            <person name="Mori M."/>
            <person name="Yoshida Y."/>
            <person name="Ohtoshi R."/>
            <person name="Malay A.D."/>
            <person name="Moran D.A.P."/>
            <person name="Tomita M."/>
            <person name="Numata K."/>
            <person name="Arakawa K."/>
        </authorList>
    </citation>
    <scope>NUCLEOTIDE SEQUENCE</scope>
</reference>
<dbReference type="AlphaFoldDB" id="A0A8X6RRR8"/>
<evidence type="ECO:0000313" key="1">
    <source>
        <dbReference type="EMBL" id="GFY00557.1"/>
    </source>
</evidence>
<accession>A0A8X6RRR8</accession>